<keyword evidence="8" id="KW-0732">Signal</keyword>
<dbReference type="Proteomes" id="UP001058184">
    <property type="component" value="Chromosome"/>
</dbReference>
<dbReference type="Gene3D" id="1.10.101.10">
    <property type="entry name" value="PGBD-like superfamily/PGBD"/>
    <property type="match status" value="1"/>
</dbReference>
<dbReference type="InterPro" id="IPR036365">
    <property type="entry name" value="PGBD-like_sf"/>
</dbReference>
<name>A0ABY5X0Z3_LEICA</name>
<keyword evidence="6 7" id="KW-0961">Cell wall biogenesis/degradation</keyword>
<feature type="domain" description="L,D-TPase catalytic" evidence="9">
    <location>
        <begin position="302"/>
        <end position="478"/>
    </location>
</feature>
<evidence type="ECO:0000256" key="2">
    <source>
        <dbReference type="ARBA" id="ARBA00005992"/>
    </source>
</evidence>
<evidence type="ECO:0000256" key="6">
    <source>
        <dbReference type="ARBA" id="ARBA00023316"/>
    </source>
</evidence>
<evidence type="ECO:0000256" key="4">
    <source>
        <dbReference type="ARBA" id="ARBA00022960"/>
    </source>
</evidence>
<dbReference type="InterPro" id="IPR052905">
    <property type="entry name" value="LD-transpeptidase_YkuD-like"/>
</dbReference>
<dbReference type="Gene3D" id="2.40.440.10">
    <property type="entry name" value="L,D-transpeptidase catalytic domain-like"/>
    <property type="match status" value="1"/>
</dbReference>
<evidence type="ECO:0000256" key="3">
    <source>
        <dbReference type="ARBA" id="ARBA00022679"/>
    </source>
</evidence>
<feature type="chain" id="PRO_5046368616" evidence="8">
    <location>
        <begin position="37"/>
        <end position="542"/>
    </location>
</feature>
<gene>
    <name evidence="10" type="ORF">K3722_09100</name>
</gene>
<dbReference type="PANTHER" id="PTHR41533:SF2">
    <property type="entry name" value="BLR7131 PROTEIN"/>
    <property type="match status" value="1"/>
</dbReference>
<dbReference type="InterPro" id="IPR045380">
    <property type="entry name" value="LD_TPept_scaffold_dom"/>
</dbReference>
<accession>A0ABY5X0Z3</accession>
<dbReference type="EMBL" id="CP081078">
    <property type="protein sequence ID" value="UWQ60271.1"/>
    <property type="molecule type" value="Genomic_DNA"/>
</dbReference>
<evidence type="ECO:0000256" key="5">
    <source>
        <dbReference type="ARBA" id="ARBA00022984"/>
    </source>
</evidence>
<feature type="active site" description="Proton donor/acceptor" evidence="7">
    <location>
        <position position="434"/>
    </location>
</feature>
<dbReference type="PROSITE" id="PS52029">
    <property type="entry name" value="LD_TPASE"/>
    <property type="match status" value="1"/>
</dbReference>
<proteinExistence type="inferred from homology"/>
<dbReference type="RefSeq" id="WP_260004093.1">
    <property type="nucleotide sequence ID" value="NZ_CP081078.1"/>
</dbReference>
<dbReference type="Pfam" id="PF20142">
    <property type="entry name" value="Scaffold"/>
    <property type="match status" value="1"/>
</dbReference>
<sequence length="542" mass="60046">MTRASAGYLLPGLKAGLFALALGGLAAGTIAGAAQADIPAAFRQAVAEVASTDDAVARFYRENGYQAIWTGPDEVSRQRRSALLAALNETRAHGLPDRSAEVSRLVQLMRQARTTRDFGMAEAALSKALVDYATDLQTGLLVPSRIDDGLVRKKHTVDGATFLAGIRDTQPYAFMRSLVPASPQYRGLMREKLRLEQVLAAGGWGPAVQAKKLEPGDQGPAVIALRNRLMAMGYLQRSAARSYDAALEQAVQRFQADHGLETDGVAGAGTLAEVNKPVSSRLKSVIVAMERERWLTPDRGERHILVNQTDFTAKIVDNGDVTFETRSVIGKNTHDRRSPEFSDEMEHMVINPSWYVPRSIITKEYLPKLRNNPNAVGHIQITDRRGRVVNRGSADFSQYTARNFPYSMRQPPSRSNALGLVKFMFPNKYNIYLHDTPQKSLFAREVRAFSHGCIRLAQPFEFAYALLARQTEDPKAFFHRILNSGRETKVDLEQKVPVHIIYRTAVVSSKGRAEFRRDVYGRDAKIWAALERAGVVLPSVQG</sequence>
<feature type="active site" description="Nucleophile" evidence="7">
    <location>
        <position position="453"/>
    </location>
</feature>
<dbReference type="InterPro" id="IPR036366">
    <property type="entry name" value="PGBDSf"/>
</dbReference>
<keyword evidence="4 7" id="KW-0133">Cell shape</keyword>
<evidence type="ECO:0000259" key="9">
    <source>
        <dbReference type="PROSITE" id="PS52029"/>
    </source>
</evidence>
<keyword evidence="3" id="KW-0808">Transferase</keyword>
<evidence type="ECO:0000256" key="1">
    <source>
        <dbReference type="ARBA" id="ARBA00004752"/>
    </source>
</evidence>
<dbReference type="Pfam" id="PF01471">
    <property type="entry name" value="PG_binding_1"/>
    <property type="match status" value="1"/>
</dbReference>
<keyword evidence="11" id="KW-1185">Reference proteome</keyword>
<evidence type="ECO:0000313" key="10">
    <source>
        <dbReference type="EMBL" id="UWQ60271.1"/>
    </source>
</evidence>
<dbReference type="CDD" id="cd16913">
    <property type="entry name" value="YkuD_like"/>
    <property type="match status" value="1"/>
</dbReference>
<keyword evidence="5 7" id="KW-0573">Peptidoglycan synthesis</keyword>
<comment type="similarity">
    <text evidence="2">Belongs to the YkuD family.</text>
</comment>
<evidence type="ECO:0000256" key="8">
    <source>
        <dbReference type="SAM" id="SignalP"/>
    </source>
</evidence>
<evidence type="ECO:0000313" key="11">
    <source>
        <dbReference type="Proteomes" id="UP001058184"/>
    </source>
</evidence>
<dbReference type="SUPFAM" id="SSF47090">
    <property type="entry name" value="PGBD-like"/>
    <property type="match status" value="1"/>
</dbReference>
<dbReference type="Pfam" id="PF03734">
    <property type="entry name" value="YkuD"/>
    <property type="match status" value="1"/>
</dbReference>
<organism evidence="10 11">
    <name type="scientific">Leisingera caerulea</name>
    <name type="common">Phaeobacter caeruleus</name>
    <dbReference type="NCBI Taxonomy" id="506591"/>
    <lineage>
        <taxon>Bacteria</taxon>
        <taxon>Pseudomonadati</taxon>
        <taxon>Pseudomonadota</taxon>
        <taxon>Alphaproteobacteria</taxon>
        <taxon>Rhodobacterales</taxon>
        <taxon>Roseobacteraceae</taxon>
        <taxon>Leisingera</taxon>
    </lineage>
</organism>
<dbReference type="InterPro" id="IPR038063">
    <property type="entry name" value="Transpep_catalytic_dom"/>
</dbReference>
<dbReference type="PANTHER" id="PTHR41533">
    <property type="entry name" value="L,D-TRANSPEPTIDASE HI_1667-RELATED"/>
    <property type="match status" value="1"/>
</dbReference>
<dbReference type="InterPro" id="IPR005490">
    <property type="entry name" value="LD_TPept_cat_dom"/>
</dbReference>
<comment type="pathway">
    <text evidence="1 7">Cell wall biogenesis; peptidoglycan biosynthesis.</text>
</comment>
<evidence type="ECO:0000256" key="7">
    <source>
        <dbReference type="PROSITE-ProRule" id="PRU01373"/>
    </source>
</evidence>
<reference evidence="10" key="1">
    <citation type="submission" date="2021-08" db="EMBL/GenBank/DDBJ databases">
        <authorList>
            <person name="Nwanade C."/>
            <person name="Wang M."/>
            <person name="Masoudi A."/>
            <person name="Yu Z."/>
            <person name="Liu J."/>
        </authorList>
    </citation>
    <scope>NUCLEOTIDE SEQUENCE</scope>
    <source>
        <strain evidence="10">S141</strain>
    </source>
</reference>
<dbReference type="InterPro" id="IPR002477">
    <property type="entry name" value="Peptidoglycan-bd-like"/>
</dbReference>
<protein>
    <submittedName>
        <fullName evidence="10">L,D-transpeptidase family protein</fullName>
    </submittedName>
</protein>
<feature type="signal peptide" evidence="8">
    <location>
        <begin position="1"/>
        <end position="36"/>
    </location>
</feature>
<dbReference type="SUPFAM" id="SSF141523">
    <property type="entry name" value="L,D-transpeptidase catalytic domain-like"/>
    <property type="match status" value="1"/>
</dbReference>